<dbReference type="InterPro" id="IPR011701">
    <property type="entry name" value="MFS"/>
</dbReference>
<reference evidence="8 9" key="1">
    <citation type="submission" date="2019-07" db="EMBL/GenBank/DDBJ databases">
        <authorList>
            <person name="Huq M.A."/>
        </authorList>
    </citation>
    <scope>NUCLEOTIDE SEQUENCE [LARGE SCALE GENOMIC DNA]</scope>
    <source>
        <strain evidence="8 9">MAH-19</strain>
    </source>
</reference>
<dbReference type="PANTHER" id="PTHR23502:SF132">
    <property type="entry name" value="POLYAMINE TRANSPORTER 2-RELATED"/>
    <property type="match status" value="1"/>
</dbReference>
<dbReference type="GO" id="GO:1990961">
    <property type="term" value="P:xenobiotic detoxification by transmembrane export across the plasma membrane"/>
    <property type="evidence" value="ECO:0007669"/>
    <property type="project" value="TreeGrafter"/>
</dbReference>
<evidence type="ECO:0000256" key="6">
    <source>
        <dbReference type="SAM" id="Phobius"/>
    </source>
</evidence>
<comment type="caution">
    <text evidence="8">The sequence shown here is derived from an EMBL/GenBank/DDBJ whole genome shotgun (WGS) entry which is preliminary data.</text>
</comment>
<dbReference type="AlphaFoldDB" id="A0A556MH35"/>
<evidence type="ECO:0000256" key="5">
    <source>
        <dbReference type="ARBA" id="ARBA00023136"/>
    </source>
</evidence>
<dbReference type="PROSITE" id="PS50850">
    <property type="entry name" value="MFS"/>
    <property type="match status" value="1"/>
</dbReference>
<feature type="transmembrane region" description="Helical" evidence="6">
    <location>
        <begin position="247"/>
        <end position="266"/>
    </location>
</feature>
<comment type="subcellular location">
    <subcellularLocation>
        <location evidence="1">Membrane</location>
        <topology evidence="1">Multi-pass membrane protein</topology>
    </subcellularLocation>
</comment>
<feature type="transmembrane region" description="Helical" evidence="6">
    <location>
        <begin position="344"/>
        <end position="363"/>
    </location>
</feature>
<accession>A0A556MH35</accession>
<evidence type="ECO:0000256" key="4">
    <source>
        <dbReference type="ARBA" id="ARBA00022989"/>
    </source>
</evidence>
<keyword evidence="9" id="KW-1185">Reference proteome</keyword>
<evidence type="ECO:0000256" key="3">
    <source>
        <dbReference type="ARBA" id="ARBA00022692"/>
    </source>
</evidence>
<dbReference type="OrthoDB" id="9814303at2"/>
<keyword evidence="2" id="KW-0813">Transport</keyword>
<dbReference type="SUPFAM" id="SSF103473">
    <property type="entry name" value="MFS general substrate transporter"/>
    <property type="match status" value="1"/>
</dbReference>
<feature type="transmembrane region" description="Helical" evidence="6">
    <location>
        <begin position="302"/>
        <end position="323"/>
    </location>
</feature>
<keyword evidence="3 6" id="KW-0812">Transmembrane</keyword>
<feature type="transmembrane region" description="Helical" evidence="6">
    <location>
        <begin position="134"/>
        <end position="154"/>
    </location>
</feature>
<dbReference type="InterPro" id="IPR020846">
    <property type="entry name" value="MFS_dom"/>
</dbReference>
<evidence type="ECO:0000259" key="7">
    <source>
        <dbReference type="PROSITE" id="PS50850"/>
    </source>
</evidence>
<gene>
    <name evidence="8" type="ORF">FO440_15365</name>
</gene>
<keyword evidence="5 6" id="KW-0472">Membrane</keyword>
<organism evidence="8 9">
    <name type="scientific">Mucilaginibacter corticis</name>
    <dbReference type="NCBI Taxonomy" id="2597670"/>
    <lineage>
        <taxon>Bacteria</taxon>
        <taxon>Pseudomonadati</taxon>
        <taxon>Bacteroidota</taxon>
        <taxon>Sphingobacteriia</taxon>
        <taxon>Sphingobacteriales</taxon>
        <taxon>Sphingobacteriaceae</taxon>
        <taxon>Mucilaginibacter</taxon>
    </lineage>
</organism>
<feature type="transmembrane region" description="Helical" evidence="6">
    <location>
        <begin position="166"/>
        <end position="185"/>
    </location>
</feature>
<dbReference type="GO" id="GO:0015385">
    <property type="term" value="F:sodium:proton antiporter activity"/>
    <property type="evidence" value="ECO:0007669"/>
    <property type="project" value="TreeGrafter"/>
</dbReference>
<dbReference type="PANTHER" id="PTHR23502">
    <property type="entry name" value="MAJOR FACILITATOR SUPERFAMILY"/>
    <property type="match status" value="1"/>
</dbReference>
<protein>
    <submittedName>
        <fullName evidence="8">Multidrug effflux MFS transporter</fullName>
    </submittedName>
</protein>
<feature type="transmembrane region" description="Helical" evidence="6">
    <location>
        <begin position="40"/>
        <end position="64"/>
    </location>
</feature>
<name>A0A556MH35_9SPHI</name>
<evidence type="ECO:0000313" key="8">
    <source>
        <dbReference type="EMBL" id="TSJ39142.1"/>
    </source>
</evidence>
<dbReference type="Gene3D" id="1.20.1720.10">
    <property type="entry name" value="Multidrug resistance protein D"/>
    <property type="match status" value="1"/>
</dbReference>
<evidence type="ECO:0000256" key="1">
    <source>
        <dbReference type="ARBA" id="ARBA00004141"/>
    </source>
</evidence>
<feature type="domain" description="Major facilitator superfamily (MFS) profile" evidence="7">
    <location>
        <begin position="10"/>
        <end position="395"/>
    </location>
</feature>
<dbReference type="Pfam" id="PF07690">
    <property type="entry name" value="MFS_1"/>
    <property type="match status" value="1"/>
</dbReference>
<dbReference type="GO" id="GO:0005886">
    <property type="term" value="C:plasma membrane"/>
    <property type="evidence" value="ECO:0007669"/>
    <property type="project" value="TreeGrafter"/>
</dbReference>
<feature type="transmembrane region" description="Helical" evidence="6">
    <location>
        <begin position="76"/>
        <end position="99"/>
    </location>
</feature>
<keyword evidence="4 6" id="KW-1133">Transmembrane helix</keyword>
<dbReference type="Proteomes" id="UP000318733">
    <property type="component" value="Unassembled WGS sequence"/>
</dbReference>
<dbReference type="InterPro" id="IPR036259">
    <property type="entry name" value="MFS_trans_sf"/>
</dbReference>
<feature type="transmembrane region" description="Helical" evidence="6">
    <location>
        <begin position="105"/>
        <end position="122"/>
    </location>
</feature>
<feature type="transmembrane region" description="Helical" evidence="6">
    <location>
        <begin position="278"/>
        <end position="296"/>
    </location>
</feature>
<sequence length="401" mass="44661">MLKESNRRISTILAFALLPLSGFATDIYIPSLPSMGADMHISSIQVQLTLTLFLISYGTSQLFLGSILDSYGRYKFSLAALIVFILSSVVIAITHNIYLIYAMRIIHGITVAMIVVAKRAYFVDVYQGDELKNYLSMFTIIWSAGPIVAPFIGGYFQSTLGWQSNFYFLAAIALVIAILEIIYSGETLKKPTVFHLKTIAGLYAEMIKTTTFSLGILMLSFAYSMVIMYNMTGPFIVEHHFNFTPVVAGYCSLILGFAWMVGGFIGKALISRPFFSKLSVNIALQLLFVLMMIVSINFITNIYAMVLFAFLIHVGAGFTYNNYFTYCLSRFPKNAGMSGGLTGGMVYVILSLLTYVVVSIIPAKDELNLSYSYLVFILLSGVVMFVLFRMNRQQSVKQVYA</sequence>
<dbReference type="RefSeq" id="WP_144249180.1">
    <property type="nucleotide sequence ID" value="NZ_VLPK01000003.1"/>
</dbReference>
<evidence type="ECO:0000256" key="2">
    <source>
        <dbReference type="ARBA" id="ARBA00022448"/>
    </source>
</evidence>
<feature type="transmembrane region" description="Helical" evidence="6">
    <location>
        <begin position="206"/>
        <end position="227"/>
    </location>
</feature>
<dbReference type="EMBL" id="VLPK01000003">
    <property type="protein sequence ID" value="TSJ39142.1"/>
    <property type="molecule type" value="Genomic_DNA"/>
</dbReference>
<proteinExistence type="predicted"/>
<evidence type="ECO:0000313" key="9">
    <source>
        <dbReference type="Proteomes" id="UP000318733"/>
    </source>
</evidence>
<feature type="transmembrane region" description="Helical" evidence="6">
    <location>
        <begin position="369"/>
        <end position="388"/>
    </location>
</feature>